<gene>
    <name evidence="3" type="ORF">P9H32_09600</name>
</gene>
<comment type="caution">
    <text evidence="3">The sequence shown here is derived from an EMBL/GenBank/DDBJ whole genome shotgun (WGS) entry which is preliminary data.</text>
</comment>
<dbReference type="Gene3D" id="3.90.1580.10">
    <property type="entry name" value="paralog of FGE (formylglycine-generating enzyme)"/>
    <property type="match status" value="1"/>
</dbReference>
<dbReference type="InterPro" id="IPR042095">
    <property type="entry name" value="SUMF_sf"/>
</dbReference>
<dbReference type="InterPro" id="IPR005532">
    <property type="entry name" value="SUMF_dom"/>
</dbReference>
<name>A0ABU5MXI2_9BACT</name>
<dbReference type="Proteomes" id="UP001290861">
    <property type="component" value="Unassembled WGS sequence"/>
</dbReference>
<organism evidence="3 4">
    <name type="scientific">Pontiella agarivorans</name>
    <dbReference type="NCBI Taxonomy" id="3038953"/>
    <lineage>
        <taxon>Bacteria</taxon>
        <taxon>Pseudomonadati</taxon>
        <taxon>Kiritimatiellota</taxon>
        <taxon>Kiritimatiellia</taxon>
        <taxon>Kiritimatiellales</taxon>
        <taxon>Pontiellaceae</taxon>
        <taxon>Pontiella</taxon>
    </lineage>
</organism>
<dbReference type="PANTHER" id="PTHR23150">
    <property type="entry name" value="SULFATASE MODIFYING FACTOR 1, 2"/>
    <property type="match status" value="1"/>
</dbReference>
<accession>A0ABU5MXI2</accession>
<evidence type="ECO:0000259" key="2">
    <source>
        <dbReference type="Pfam" id="PF03781"/>
    </source>
</evidence>
<evidence type="ECO:0000313" key="3">
    <source>
        <dbReference type="EMBL" id="MDZ8118882.1"/>
    </source>
</evidence>
<evidence type="ECO:0000313" key="4">
    <source>
        <dbReference type="Proteomes" id="UP001290861"/>
    </source>
</evidence>
<dbReference type="PANTHER" id="PTHR23150:SF19">
    <property type="entry name" value="FORMYLGLYCINE-GENERATING ENZYME"/>
    <property type="match status" value="1"/>
</dbReference>
<protein>
    <submittedName>
        <fullName evidence="3">SUMF1/EgtB/PvdO family nonheme iron enzyme</fullName>
    </submittedName>
</protein>
<dbReference type="InterPro" id="IPR016187">
    <property type="entry name" value="CTDL_fold"/>
</dbReference>
<dbReference type="EMBL" id="JARVCO010000010">
    <property type="protein sequence ID" value="MDZ8118882.1"/>
    <property type="molecule type" value="Genomic_DNA"/>
</dbReference>
<dbReference type="SUPFAM" id="SSF56436">
    <property type="entry name" value="C-type lectin-like"/>
    <property type="match status" value="1"/>
</dbReference>
<evidence type="ECO:0000256" key="1">
    <source>
        <dbReference type="SAM" id="SignalP"/>
    </source>
</evidence>
<proteinExistence type="predicted"/>
<reference evidence="3 4" key="1">
    <citation type="journal article" date="2024" name="Appl. Environ. Microbiol.">
        <title>Pontiella agarivorans sp. nov., a novel marine anaerobic bacterium capable of degrading macroalgal polysaccharides and fixing nitrogen.</title>
        <authorList>
            <person name="Liu N."/>
            <person name="Kivenson V."/>
            <person name="Peng X."/>
            <person name="Cui Z."/>
            <person name="Lankiewicz T.S."/>
            <person name="Gosselin K.M."/>
            <person name="English C.J."/>
            <person name="Blair E.M."/>
            <person name="O'Malley M.A."/>
            <person name="Valentine D.L."/>
        </authorList>
    </citation>
    <scope>NUCLEOTIDE SEQUENCE [LARGE SCALE GENOMIC DNA]</scope>
    <source>
        <strain evidence="3 4">NLcol2</strain>
    </source>
</reference>
<keyword evidence="1" id="KW-0732">Signal</keyword>
<dbReference type="Pfam" id="PF03781">
    <property type="entry name" value="FGE-sulfatase"/>
    <property type="match status" value="1"/>
</dbReference>
<sequence>MKVAELLFSLLIGWSCVSDAASPTVSNIVTTQREGTKLVDIYYDSYDQHGDNVDISVVVKVDGTPIPAENFHGDIGMNLRPGTGKQIIWDAGSDWDKEISPLVTFEITADDGMGEAPPAGMVFIPGGTNGNWIQSFYMDETEITKAKWDEVREWALTNDYSSSYLPAASAKASNHPVHSIPRTYAICWCNARSEMEGRSPIYYSNGHVQGTSPSRPPLDSVNSSAGGFRLPTFNEFVYAGRGGLSGKLYPSGDTISLADANFKPSTGDDSNYGYTGTVYGYHPLYEVGSLPYTSPVKSFPANGYGLYDMAGNVREWSNQAYNTYSYYTMGGSWKDSTRYQQCERETYSDYRYGENYIGFRCMCR</sequence>
<dbReference type="InterPro" id="IPR051043">
    <property type="entry name" value="Sulfatase_Mod_Factor_Kinase"/>
</dbReference>
<keyword evidence="4" id="KW-1185">Reference proteome</keyword>
<dbReference type="RefSeq" id="WP_322608675.1">
    <property type="nucleotide sequence ID" value="NZ_JARVCO010000010.1"/>
</dbReference>
<feature type="chain" id="PRO_5047416247" evidence="1">
    <location>
        <begin position="21"/>
        <end position="364"/>
    </location>
</feature>
<feature type="domain" description="Sulfatase-modifying factor enzyme-like" evidence="2">
    <location>
        <begin position="131"/>
        <end position="362"/>
    </location>
</feature>
<feature type="signal peptide" evidence="1">
    <location>
        <begin position="1"/>
        <end position="20"/>
    </location>
</feature>